<keyword evidence="1" id="KW-1133">Transmembrane helix</keyword>
<accession>A0A1V3IMH9</accession>
<feature type="transmembrane region" description="Helical" evidence="1">
    <location>
        <begin position="31"/>
        <end position="53"/>
    </location>
</feature>
<dbReference type="EMBL" id="MLHK01000085">
    <property type="protein sequence ID" value="OOF42841.1"/>
    <property type="molecule type" value="Genomic_DNA"/>
</dbReference>
<evidence type="ECO:0000313" key="2">
    <source>
        <dbReference type="EMBL" id="OOF42841.1"/>
    </source>
</evidence>
<comment type="caution">
    <text evidence="2">The sequence shown here is derived from an EMBL/GenBank/DDBJ whole genome shotgun (WGS) entry which is preliminary data.</text>
</comment>
<dbReference type="AlphaFoldDB" id="A0A1V3IMH9"/>
<evidence type="ECO:0000313" key="3">
    <source>
        <dbReference type="Proteomes" id="UP000188728"/>
    </source>
</evidence>
<dbReference type="Proteomes" id="UP000188728">
    <property type="component" value="Unassembled WGS sequence"/>
</dbReference>
<evidence type="ECO:0000256" key="1">
    <source>
        <dbReference type="SAM" id="Phobius"/>
    </source>
</evidence>
<keyword evidence="1" id="KW-0812">Transmembrane</keyword>
<protein>
    <submittedName>
        <fullName evidence="2">Uncharacterized protein</fullName>
    </submittedName>
</protein>
<name>A0A1V3IMH9_9PAST</name>
<keyword evidence="1" id="KW-0472">Membrane</keyword>
<proteinExistence type="predicted"/>
<organism evidence="2 3">
    <name type="scientific">Rodentibacter trehalosifermentans</name>
    <dbReference type="NCBI Taxonomy" id="1908263"/>
    <lineage>
        <taxon>Bacteria</taxon>
        <taxon>Pseudomonadati</taxon>
        <taxon>Pseudomonadota</taxon>
        <taxon>Gammaproteobacteria</taxon>
        <taxon>Pasteurellales</taxon>
        <taxon>Pasteurellaceae</taxon>
        <taxon>Rodentibacter</taxon>
    </lineage>
</organism>
<reference evidence="2 3" key="1">
    <citation type="submission" date="2016-10" db="EMBL/GenBank/DDBJ databases">
        <title>Rodentibacter gen. nov. and new species.</title>
        <authorList>
            <person name="Christensen H."/>
        </authorList>
    </citation>
    <scope>NUCLEOTIDE SEQUENCE [LARGE SCALE GENOMIC DNA]</scope>
    <source>
        <strain evidence="2 3">H1983213011</strain>
    </source>
</reference>
<gene>
    <name evidence="2" type="ORF">BKK51_12370</name>
</gene>
<feature type="transmembrane region" description="Helical" evidence="1">
    <location>
        <begin position="59"/>
        <end position="83"/>
    </location>
</feature>
<sequence length="112" mass="12971">MVNKFIPKEIRGNSKYASSFKRLYFFGGLRFDLKIIAVILSPFFLLGLITVFINTHLMIYSLLSYIALMSLLSSGILIGNFYYKTYNNHYDLFIFGLVEDDTKAIVKNIYDD</sequence>